<reference evidence="3" key="1">
    <citation type="journal article" date="2020" name="J Insects Food Feed">
        <title>The yellow mealworm (Tenebrio molitor) genome: a resource for the emerging insects as food and feed industry.</title>
        <authorList>
            <person name="Eriksson T."/>
            <person name="Andere A."/>
            <person name="Kelstrup H."/>
            <person name="Emery V."/>
            <person name="Picard C."/>
        </authorList>
    </citation>
    <scope>NUCLEOTIDE SEQUENCE</scope>
    <source>
        <strain evidence="3">Stoneville</strain>
        <tissue evidence="3">Whole head</tissue>
    </source>
</reference>
<evidence type="ECO:0000313" key="3">
    <source>
        <dbReference type="EMBL" id="KAH0808790.1"/>
    </source>
</evidence>
<evidence type="ECO:0000256" key="2">
    <source>
        <dbReference type="PROSITE-ProRule" id="PRU00497"/>
    </source>
</evidence>
<evidence type="ECO:0000256" key="1">
    <source>
        <dbReference type="ARBA" id="ARBA00022460"/>
    </source>
</evidence>
<dbReference type="PROSITE" id="PS51155">
    <property type="entry name" value="CHIT_BIND_RR_2"/>
    <property type="match status" value="1"/>
</dbReference>
<dbReference type="PRINTS" id="PR00947">
    <property type="entry name" value="CUTICLE"/>
</dbReference>
<dbReference type="GO" id="GO:0031012">
    <property type="term" value="C:extracellular matrix"/>
    <property type="evidence" value="ECO:0007669"/>
    <property type="project" value="TreeGrafter"/>
</dbReference>
<gene>
    <name evidence="3" type="ORF">GEV33_014006</name>
</gene>
<dbReference type="PANTHER" id="PTHR12236">
    <property type="entry name" value="STRUCTURAL CONTITUENT OF CUTICLE"/>
    <property type="match status" value="1"/>
</dbReference>
<protein>
    <submittedName>
        <fullName evidence="3">Uncharacterized protein</fullName>
    </submittedName>
</protein>
<reference evidence="3" key="2">
    <citation type="submission" date="2021-08" db="EMBL/GenBank/DDBJ databases">
        <authorList>
            <person name="Eriksson T."/>
        </authorList>
    </citation>
    <scope>NUCLEOTIDE SEQUENCE</scope>
    <source>
        <strain evidence="3">Stoneville</strain>
        <tissue evidence="3">Whole head</tissue>
    </source>
</reference>
<dbReference type="AlphaFoldDB" id="A0A8J6L5S5"/>
<keyword evidence="4" id="KW-1185">Reference proteome</keyword>
<dbReference type="PROSITE" id="PS00233">
    <property type="entry name" value="CHIT_BIND_RR_1"/>
    <property type="match status" value="1"/>
</dbReference>
<organism evidence="3 4">
    <name type="scientific">Tenebrio molitor</name>
    <name type="common">Yellow mealworm beetle</name>
    <dbReference type="NCBI Taxonomy" id="7067"/>
    <lineage>
        <taxon>Eukaryota</taxon>
        <taxon>Metazoa</taxon>
        <taxon>Ecdysozoa</taxon>
        <taxon>Arthropoda</taxon>
        <taxon>Hexapoda</taxon>
        <taxon>Insecta</taxon>
        <taxon>Pterygota</taxon>
        <taxon>Neoptera</taxon>
        <taxon>Endopterygota</taxon>
        <taxon>Coleoptera</taxon>
        <taxon>Polyphaga</taxon>
        <taxon>Cucujiformia</taxon>
        <taxon>Tenebrionidae</taxon>
        <taxon>Tenebrio</taxon>
    </lineage>
</organism>
<dbReference type="EMBL" id="JABDTM020028536">
    <property type="protein sequence ID" value="KAH0808790.1"/>
    <property type="molecule type" value="Genomic_DNA"/>
</dbReference>
<keyword evidence="1 2" id="KW-0193">Cuticle</keyword>
<name>A0A8J6L5S5_TENMO</name>
<dbReference type="InterPro" id="IPR051217">
    <property type="entry name" value="Insect_Cuticle_Struc_Prot"/>
</dbReference>
<dbReference type="GO" id="GO:0005615">
    <property type="term" value="C:extracellular space"/>
    <property type="evidence" value="ECO:0007669"/>
    <property type="project" value="TreeGrafter"/>
</dbReference>
<dbReference type="PANTHER" id="PTHR12236:SF75">
    <property type="entry name" value="CUTICULAR PROTEIN 62BB, ISOFORM A"/>
    <property type="match status" value="1"/>
</dbReference>
<sequence>MVVPLRRTGYLATVFGSIVRWKNLDQLGNGFVKSWLVDKDAIFVFAAVLLHVRAVPIDHGYGASYTTLTQHHIPQQQHIQTVVKATLPVALHTQLHAAPVLVQPAHHVVDYHAPAKYAFKYGVQDQHTGDIKQQEEIREGDVVKGSYSLHEPDGTILTVHYTADKHSGFNAVVQRQGHASHPQQVAKAVVAVPVHHY</sequence>
<dbReference type="Proteomes" id="UP000719412">
    <property type="component" value="Unassembled WGS sequence"/>
</dbReference>
<dbReference type="InterPro" id="IPR031311">
    <property type="entry name" value="CHIT_BIND_RR_consensus"/>
</dbReference>
<comment type="caution">
    <text evidence="3">The sequence shown here is derived from an EMBL/GenBank/DDBJ whole genome shotgun (WGS) entry which is preliminary data.</text>
</comment>
<accession>A0A8J6L5S5</accession>
<proteinExistence type="predicted"/>
<dbReference type="GO" id="GO:0042302">
    <property type="term" value="F:structural constituent of cuticle"/>
    <property type="evidence" value="ECO:0007669"/>
    <property type="project" value="UniProtKB-UniRule"/>
</dbReference>
<evidence type="ECO:0000313" key="4">
    <source>
        <dbReference type="Proteomes" id="UP000719412"/>
    </source>
</evidence>
<dbReference type="Pfam" id="PF00379">
    <property type="entry name" value="Chitin_bind_4"/>
    <property type="match status" value="1"/>
</dbReference>
<dbReference type="InterPro" id="IPR000618">
    <property type="entry name" value="Insect_cuticle"/>
</dbReference>